<reference evidence="3 4" key="1">
    <citation type="submission" date="2016-12" db="EMBL/GenBank/DDBJ databases">
        <authorList>
            <person name="Song W.-J."/>
            <person name="Kurnit D.M."/>
        </authorList>
    </citation>
    <scope>NUCLEOTIDE SEQUENCE [LARGE SCALE GENOMIC DNA]</scope>
    <source>
        <strain evidence="3 4">DSM 30827</strain>
    </source>
</reference>
<dbReference type="EMBL" id="CP019688">
    <property type="protein sequence ID" value="AQQ14721.1"/>
    <property type="molecule type" value="Genomic_DNA"/>
</dbReference>
<proteinExistence type="predicted"/>
<accession>A0A1Q2HV62</accession>
<evidence type="ECO:0000313" key="4">
    <source>
        <dbReference type="Proteomes" id="UP000217209"/>
    </source>
</evidence>
<organism evidence="3 4">
    <name type="scientific">Corynebacterium glaucum</name>
    <dbReference type="NCBI Taxonomy" id="187491"/>
    <lineage>
        <taxon>Bacteria</taxon>
        <taxon>Bacillati</taxon>
        <taxon>Actinomycetota</taxon>
        <taxon>Actinomycetes</taxon>
        <taxon>Mycobacteriales</taxon>
        <taxon>Corynebacteriaceae</taxon>
        <taxon>Corynebacterium</taxon>
    </lineage>
</organism>
<feature type="compositionally biased region" description="Low complexity" evidence="1">
    <location>
        <begin position="74"/>
        <end position="99"/>
    </location>
</feature>
<evidence type="ECO:0000256" key="1">
    <source>
        <dbReference type="SAM" id="MobiDB-lite"/>
    </source>
</evidence>
<keyword evidence="2" id="KW-0812">Transmembrane</keyword>
<keyword evidence="2" id="KW-0472">Membrane</keyword>
<dbReference type="KEGG" id="cgv:CGLAU_03720"/>
<evidence type="ECO:0000313" key="3">
    <source>
        <dbReference type="EMBL" id="AQQ14721.1"/>
    </source>
</evidence>
<gene>
    <name evidence="3" type="ORF">CGLAU_03720</name>
</gene>
<name>A0A1Q2HV62_9CORY</name>
<protein>
    <submittedName>
        <fullName evidence="3">Uncharacterized protein</fullName>
    </submittedName>
</protein>
<keyword evidence="4" id="KW-1185">Reference proteome</keyword>
<keyword evidence="2" id="KW-1133">Transmembrane helix</keyword>
<dbReference type="OrthoDB" id="5150289at2"/>
<dbReference type="AlphaFoldDB" id="A0A1Q2HV62"/>
<evidence type="ECO:0000256" key="2">
    <source>
        <dbReference type="SAM" id="Phobius"/>
    </source>
</evidence>
<feature type="region of interest" description="Disordered" evidence="1">
    <location>
        <begin position="72"/>
        <end position="107"/>
    </location>
</feature>
<sequence length="175" mass="18768">MTHPYGESSWDQSPSYPSGDDAFFGPAYYEEEKGGTNAWLVATLVLLLAALVGLLIYFFGSGFFGSSKGEIEEPTYAPSTDSPTTSASPGPETVTTTEKPPVRDYSNFAPDTDVTSQQFAAEVFKAFQEVSQREGRTDVSVSAYSPVTGDSYAMTCGGDKVVYCSGGNNARVKIW</sequence>
<feature type="transmembrane region" description="Helical" evidence="2">
    <location>
        <begin position="38"/>
        <end position="59"/>
    </location>
</feature>
<dbReference type="RefSeq" id="WP_095659521.1">
    <property type="nucleotide sequence ID" value="NZ_CP019688.1"/>
</dbReference>
<dbReference type="Proteomes" id="UP000217209">
    <property type="component" value="Chromosome"/>
</dbReference>